<dbReference type="EMBL" id="JARXHW010000008">
    <property type="protein sequence ID" value="MDQ8206859.1"/>
    <property type="molecule type" value="Genomic_DNA"/>
</dbReference>
<evidence type="ECO:0008006" key="3">
    <source>
        <dbReference type="Google" id="ProtNLM"/>
    </source>
</evidence>
<accession>A0ABU1AUD6</accession>
<comment type="caution">
    <text evidence="1">The sequence shown here is derived from an EMBL/GenBank/DDBJ whole genome shotgun (WGS) entry which is preliminary data.</text>
</comment>
<proteinExistence type="predicted"/>
<sequence>MRPAYLLADTNNTSIKVAKNSGTDRVDLGRSEKTPLEKLPETSERVKVENEVESKVETPVQILRLLEENPKFTLRQVAVEIEKSISLVEKTTAKLVKEGKLRHVGPKKNGKWEVLK</sequence>
<dbReference type="RefSeq" id="WP_308948990.1">
    <property type="nucleotide sequence ID" value="NZ_JARXHW010000008.1"/>
</dbReference>
<name>A0ABU1AUD6_9BACT</name>
<gene>
    <name evidence="1" type="ORF">QEH52_05025</name>
</gene>
<protein>
    <recommendedName>
        <fullName evidence="3">HTH marR-type domain-containing protein</fullName>
    </recommendedName>
</protein>
<organism evidence="1 2">
    <name type="scientific">Thalassobacterium maritimum</name>
    <dbReference type="NCBI Taxonomy" id="3041265"/>
    <lineage>
        <taxon>Bacteria</taxon>
        <taxon>Pseudomonadati</taxon>
        <taxon>Verrucomicrobiota</taxon>
        <taxon>Opitutia</taxon>
        <taxon>Puniceicoccales</taxon>
        <taxon>Coraliomargaritaceae</taxon>
        <taxon>Thalassobacterium</taxon>
    </lineage>
</organism>
<reference evidence="1 2" key="1">
    <citation type="submission" date="2023-04" db="EMBL/GenBank/DDBJ databases">
        <title>A novel bacteria isolated from coastal sediment.</title>
        <authorList>
            <person name="Liu X.-J."/>
            <person name="Du Z.-J."/>
        </authorList>
    </citation>
    <scope>NUCLEOTIDE SEQUENCE [LARGE SCALE GENOMIC DNA]</scope>
    <source>
        <strain evidence="1 2">SDUM461003</strain>
    </source>
</reference>
<keyword evidence="2" id="KW-1185">Reference proteome</keyword>
<evidence type="ECO:0000313" key="1">
    <source>
        <dbReference type="EMBL" id="MDQ8206859.1"/>
    </source>
</evidence>
<evidence type="ECO:0000313" key="2">
    <source>
        <dbReference type="Proteomes" id="UP001225316"/>
    </source>
</evidence>
<dbReference type="Proteomes" id="UP001225316">
    <property type="component" value="Unassembled WGS sequence"/>
</dbReference>